<keyword evidence="5" id="KW-0812">Transmembrane</keyword>
<dbReference type="VEuPathDB" id="VectorBase:HLOH_050970"/>
<dbReference type="Proteomes" id="UP000821853">
    <property type="component" value="Chromosome 2"/>
</dbReference>
<accession>A0A9J6FNC4</accession>
<proteinExistence type="inferred from homology"/>
<dbReference type="OrthoDB" id="5957813at2759"/>
<gene>
    <name evidence="11" type="ORF">HPB48_000114</name>
</gene>
<evidence type="ECO:0000256" key="5">
    <source>
        <dbReference type="ARBA" id="ARBA00022692"/>
    </source>
</evidence>
<dbReference type="GO" id="GO:0000139">
    <property type="term" value="C:Golgi membrane"/>
    <property type="evidence" value="ECO:0007669"/>
    <property type="project" value="UniProtKB-SubCell"/>
</dbReference>
<comment type="caution">
    <text evidence="11">The sequence shown here is derived from an EMBL/GenBank/DDBJ whole genome shotgun (WGS) entry which is preliminary data.</text>
</comment>
<dbReference type="GO" id="GO:0016758">
    <property type="term" value="F:hexosyltransferase activity"/>
    <property type="evidence" value="ECO:0007669"/>
    <property type="project" value="InterPro"/>
</dbReference>
<evidence type="ECO:0000256" key="8">
    <source>
        <dbReference type="ARBA" id="ARBA00023034"/>
    </source>
</evidence>
<evidence type="ECO:0000313" key="12">
    <source>
        <dbReference type="Proteomes" id="UP000821853"/>
    </source>
</evidence>
<keyword evidence="12" id="KW-1185">Reference proteome</keyword>
<dbReference type="InterPro" id="IPR002659">
    <property type="entry name" value="Glyco_trans_31"/>
</dbReference>
<keyword evidence="3 10" id="KW-0328">Glycosyltransferase</keyword>
<evidence type="ECO:0000256" key="2">
    <source>
        <dbReference type="ARBA" id="ARBA00008661"/>
    </source>
</evidence>
<dbReference type="GO" id="GO:0006493">
    <property type="term" value="P:protein O-linked glycosylation"/>
    <property type="evidence" value="ECO:0007669"/>
    <property type="project" value="TreeGrafter"/>
</dbReference>
<organism evidence="11 12">
    <name type="scientific">Haemaphysalis longicornis</name>
    <name type="common">Bush tick</name>
    <dbReference type="NCBI Taxonomy" id="44386"/>
    <lineage>
        <taxon>Eukaryota</taxon>
        <taxon>Metazoa</taxon>
        <taxon>Ecdysozoa</taxon>
        <taxon>Arthropoda</taxon>
        <taxon>Chelicerata</taxon>
        <taxon>Arachnida</taxon>
        <taxon>Acari</taxon>
        <taxon>Parasitiformes</taxon>
        <taxon>Ixodida</taxon>
        <taxon>Ixodoidea</taxon>
        <taxon>Ixodidae</taxon>
        <taxon>Haemaphysalinae</taxon>
        <taxon>Haemaphysalis</taxon>
    </lineage>
</organism>
<keyword evidence="6" id="KW-0735">Signal-anchor</keyword>
<dbReference type="Pfam" id="PF01762">
    <property type="entry name" value="Galactosyl_T"/>
    <property type="match status" value="1"/>
</dbReference>
<keyword evidence="9" id="KW-0472">Membrane</keyword>
<evidence type="ECO:0000256" key="10">
    <source>
        <dbReference type="RuleBase" id="RU363063"/>
    </source>
</evidence>
<dbReference type="PANTHER" id="PTHR11214:SF378">
    <property type="entry name" value="BETA-1,3-GALACTOSYLTRANSFERASE 4"/>
    <property type="match status" value="1"/>
</dbReference>
<evidence type="ECO:0000256" key="7">
    <source>
        <dbReference type="ARBA" id="ARBA00022989"/>
    </source>
</evidence>
<dbReference type="OMA" id="PPYCEGE"/>
<dbReference type="EMBL" id="JABSTR010000004">
    <property type="protein sequence ID" value="KAH9367734.1"/>
    <property type="molecule type" value="Genomic_DNA"/>
</dbReference>
<evidence type="ECO:0000256" key="9">
    <source>
        <dbReference type="ARBA" id="ARBA00023136"/>
    </source>
</evidence>
<keyword evidence="4" id="KW-0808">Transferase</keyword>
<keyword evidence="7" id="KW-1133">Transmembrane helix</keyword>
<sequence>MNGVHHEISSHGDVLLAPFESRPNNSVDILLDVMHWVVQRCAKPRPLRLFVHTNDTVFVDVITLENYSLNKTDRPSFYCKPVRGVEVGRDPERANYVPRHLFRGPVFPPYCEGDAFFINGSHLASLHRASLYALHYGLVPQYVTGHMAVLADMGHVDVSRMMVDVGGVVGDRAARPNLFMSGVPVKTWTDVWLRSLYNQTRHAPLERNLTGMILAGLKAAQN</sequence>
<name>A0A9J6FNC4_HAELO</name>
<reference evidence="11 12" key="1">
    <citation type="journal article" date="2020" name="Cell">
        <title>Large-Scale Comparative Analyses of Tick Genomes Elucidate Their Genetic Diversity and Vector Capacities.</title>
        <authorList>
            <consortium name="Tick Genome and Microbiome Consortium (TIGMIC)"/>
            <person name="Jia N."/>
            <person name="Wang J."/>
            <person name="Shi W."/>
            <person name="Du L."/>
            <person name="Sun Y."/>
            <person name="Zhan W."/>
            <person name="Jiang J.F."/>
            <person name="Wang Q."/>
            <person name="Zhang B."/>
            <person name="Ji P."/>
            <person name="Bell-Sakyi L."/>
            <person name="Cui X.M."/>
            <person name="Yuan T.T."/>
            <person name="Jiang B.G."/>
            <person name="Yang W.F."/>
            <person name="Lam T.T."/>
            <person name="Chang Q.C."/>
            <person name="Ding S.J."/>
            <person name="Wang X.J."/>
            <person name="Zhu J.G."/>
            <person name="Ruan X.D."/>
            <person name="Zhao L."/>
            <person name="Wei J.T."/>
            <person name="Ye R.Z."/>
            <person name="Que T.C."/>
            <person name="Du C.H."/>
            <person name="Zhou Y.H."/>
            <person name="Cheng J.X."/>
            <person name="Dai P.F."/>
            <person name="Guo W.B."/>
            <person name="Han X.H."/>
            <person name="Huang E.J."/>
            <person name="Li L.F."/>
            <person name="Wei W."/>
            <person name="Gao Y.C."/>
            <person name="Liu J.Z."/>
            <person name="Shao H.Z."/>
            <person name="Wang X."/>
            <person name="Wang C.C."/>
            <person name="Yang T.C."/>
            <person name="Huo Q.B."/>
            <person name="Li W."/>
            <person name="Chen H.Y."/>
            <person name="Chen S.E."/>
            <person name="Zhou L.G."/>
            <person name="Ni X.B."/>
            <person name="Tian J.H."/>
            <person name="Sheng Y."/>
            <person name="Liu T."/>
            <person name="Pan Y.S."/>
            <person name="Xia L.Y."/>
            <person name="Li J."/>
            <person name="Zhao F."/>
            <person name="Cao W.C."/>
        </authorList>
    </citation>
    <scope>NUCLEOTIDE SEQUENCE [LARGE SCALE GENOMIC DNA]</scope>
    <source>
        <strain evidence="11">HaeL-2018</strain>
    </source>
</reference>
<evidence type="ECO:0000313" key="11">
    <source>
        <dbReference type="EMBL" id="KAH9367734.1"/>
    </source>
</evidence>
<evidence type="ECO:0000256" key="6">
    <source>
        <dbReference type="ARBA" id="ARBA00022968"/>
    </source>
</evidence>
<evidence type="ECO:0000256" key="4">
    <source>
        <dbReference type="ARBA" id="ARBA00022679"/>
    </source>
</evidence>
<dbReference type="AlphaFoldDB" id="A0A9J6FNC4"/>
<dbReference type="PANTHER" id="PTHR11214">
    <property type="entry name" value="BETA-1,3-N-ACETYLGLUCOSAMINYLTRANSFERASE"/>
    <property type="match status" value="1"/>
</dbReference>
<dbReference type="EC" id="2.4.1.-" evidence="10"/>
<comment type="similarity">
    <text evidence="2 10">Belongs to the glycosyltransferase 31 family.</text>
</comment>
<keyword evidence="8 10" id="KW-0333">Golgi apparatus</keyword>
<evidence type="ECO:0000256" key="3">
    <source>
        <dbReference type="ARBA" id="ARBA00022676"/>
    </source>
</evidence>
<comment type="subcellular location">
    <subcellularLocation>
        <location evidence="1 10">Golgi apparatus membrane</location>
        <topology evidence="1 10">Single-pass type II membrane protein</topology>
    </subcellularLocation>
</comment>
<protein>
    <recommendedName>
        <fullName evidence="10">Hexosyltransferase</fullName>
        <ecNumber evidence="10">2.4.1.-</ecNumber>
    </recommendedName>
</protein>
<evidence type="ECO:0000256" key="1">
    <source>
        <dbReference type="ARBA" id="ARBA00004323"/>
    </source>
</evidence>